<dbReference type="Pfam" id="PF00009">
    <property type="entry name" value="GTP_EFTU"/>
    <property type="match status" value="1"/>
</dbReference>
<evidence type="ECO:0000256" key="2">
    <source>
        <dbReference type="ARBA" id="ARBA00022540"/>
    </source>
</evidence>
<comment type="function">
    <text evidence="6">One of the essential components for the initiation of protein synthesis. Protects formylmethionyl-tRNA from spontaneous hydrolysis and promotes its binding to the 30S ribosomal subunits. Also involved in the hydrolysis of GTP during the formation of the 70S ribosomal complex.</text>
</comment>
<dbReference type="Pfam" id="PF11987">
    <property type="entry name" value="IF-2"/>
    <property type="match status" value="2"/>
</dbReference>
<dbReference type="PANTHER" id="PTHR43381:SF20">
    <property type="entry name" value="TRANSLATION INITIATION FACTOR IF-2, MITOCHONDRIAL"/>
    <property type="match status" value="1"/>
</dbReference>
<dbReference type="CDD" id="cd01887">
    <property type="entry name" value="IF2_eIF5B"/>
    <property type="match status" value="1"/>
</dbReference>
<evidence type="ECO:0000256" key="1">
    <source>
        <dbReference type="ARBA" id="ARBA00007733"/>
    </source>
</evidence>
<evidence type="ECO:0000313" key="8">
    <source>
        <dbReference type="EMBL" id="OWR51259.1"/>
    </source>
</evidence>
<keyword evidence="9" id="KW-1185">Reference proteome</keyword>
<feature type="domain" description="Tr-type G" evidence="7">
    <location>
        <begin position="171"/>
        <end position="341"/>
    </location>
</feature>
<dbReference type="InterPro" id="IPR053905">
    <property type="entry name" value="EF-G-like_DII"/>
</dbReference>
<dbReference type="FunCoup" id="A0A212FBY8">
    <property type="interactions" value="1112"/>
</dbReference>
<dbReference type="FunFam" id="3.40.50.10050:FF:000001">
    <property type="entry name" value="Translation initiation factor IF-2"/>
    <property type="match status" value="1"/>
</dbReference>
<dbReference type="InterPro" id="IPR000795">
    <property type="entry name" value="T_Tr_GTP-bd_dom"/>
</dbReference>
<evidence type="ECO:0000256" key="5">
    <source>
        <dbReference type="ARBA" id="ARBA00023134"/>
    </source>
</evidence>
<dbReference type="InParanoid" id="A0A212FBY8"/>
<dbReference type="PANTHER" id="PTHR43381">
    <property type="entry name" value="TRANSLATION INITIATION FACTOR IF-2-RELATED"/>
    <property type="match status" value="1"/>
</dbReference>
<dbReference type="InterPro" id="IPR009000">
    <property type="entry name" value="Transl_B-barrel_sf"/>
</dbReference>
<dbReference type="CDD" id="cd03702">
    <property type="entry name" value="IF2_mtIF2_II"/>
    <property type="match status" value="1"/>
</dbReference>
<gene>
    <name evidence="8" type="ORF">KGM_214711</name>
</gene>
<name>A0A212FBY8_DANPL</name>
<dbReference type="Gene3D" id="3.40.50.300">
    <property type="entry name" value="P-loop containing nucleotide triphosphate hydrolases"/>
    <property type="match status" value="1"/>
</dbReference>
<dbReference type="InterPro" id="IPR044145">
    <property type="entry name" value="IF2_II"/>
</dbReference>
<keyword evidence="5" id="KW-0342">GTP-binding</keyword>
<dbReference type="SUPFAM" id="SSF52540">
    <property type="entry name" value="P-loop containing nucleoside triphosphate hydrolases"/>
    <property type="match status" value="1"/>
</dbReference>
<comment type="caution">
    <text evidence="8">The sequence shown here is derived from an EMBL/GenBank/DDBJ whole genome shotgun (WGS) entry which is preliminary data.</text>
</comment>
<dbReference type="Pfam" id="PF22042">
    <property type="entry name" value="EF-G_D2"/>
    <property type="match status" value="1"/>
</dbReference>
<comment type="similarity">
    <text evidence="1">Belongs to the TRAFAC class translation factor GTPase superfamily. Classic translation factor GTPase family. IF-2 subfamily.</text>
</comment>
<dbReference type="Gene3D" id="2.40.30.10">
    <property type="entry name" value="Translation factors"/>
    <property type="match status" value="2"/>
</dbReference>
<dbReference type="Gene3D" id="3.40.50.10050">
    <property type="entry name" value="Translation initiation factor IF- 2, domain 3"/>
    <property type="match status" value="2"/>
</dbReference>
<sequence>MYRSVLFSRLFVRQYKNDLTQILESRKCFSNDFYNKKSFMRQISTSRITLKKRKSIEERHIENQGRRVIRYSPKAGSEVVGIWKNMTVKEISDVLQKDVEHIYNALQFADKNSEVVYKEDTVIHNPQIVRDVVKISGYRFKIVPRPDEEKDEEIDRDAYPAPPAPAEALRPRPPVVCVMGHVDHGKTTLLDSLRDTSVVDSEFGGITQHIGAFEVKLSSGDRVTFLDTPGHAAFTAMRSRGARGADIVVLVVAGDDGVMEQTVESVRMAREADVPILVAINKMDKPGVDIERTLHSLAQHGIVCEALGGDVQAIPISALKKQNLDTLVEALILQAQLMELKADPGGPVEGVVIEALVDPRTGKQATVLVQRGCLRRGAVLVAGQGWGKVRLLQTSEGLPTDVAAPSTPVRVLGWREMPSAGDYVIEVDSEKRANEVMRWRSNQRMKEKQAVDSEAISVKEISHREEYQRQLAAKRALGRMKTRQQGPRQKMIQDDGHPALHVLVKGDVDGSVEALLDILETYDESRVKMELVHFGIGQVTPGDIEIAEAFGAVIYAFNVEVPPSVAVEAKNNNIQIKRHNVIYKLVDDIKDEISARIPTTLTEEVVGEANVLQQFLVGEGRRRVPVAGCRCVRGVLQRAALYRLIRGQEIIAEAFGAVIYAFNVEVPPSVAVEAKNNNIQIKRHNVIYKLVDDIKDEISARIPTTLTEEVVGEANVLQQFLVGEGRRRVPVAGCRCVRGVLQRAALYRLIRGQEIVYEGKLASMKHLKDEVTTIKRDMECGLRLEDPSITIQPGDTIQCYKMVEETHTTSWDPGF</sequence>
<dbReference type="InterPro" id="IPR015760">
    <property type="entry name" value="TIF_IF2"/>
</dbReference>
<evidence type="ECO:0000256" key="3">
    <source>
        <dbReference type="ARBA" id="ARBA00022741"/>
    </source>
</evidence>
<evidence type="ECO:0000256" key="4">
    <source>
        <dbReference type="ARBA" id="ARBA00022917"/>
    </source>
</evidence>
<dbReference type="GO" id="GO:0005737">
    <property type="term" value="C:cytoplasm"/>
    <property type="evidence" value="ECO:0007669"/>
    <property type="project" value="TreeGrafter"/>
</dbReference>
<dbReference type="eggNOG" id="KOG1145">
    <property type="taxonomic scope" value="Eukaryota"/>
</dbReference>
<accession>A0A212FBY8</accession>
<dbReference type="FunFam" id="2.40.30.10:FF:000008">
    <property type="entry name" value="Translation initiation factor IF-2"/>
    <property type="match status" value="1"/>
</dbReference>
<evidence type="ECO:0000259" key="7">
    <source>
        <dbReference type="PROSITE" id="PS51722"/>
    </source>
</evidence>
<dbReference type="SUPFAM" id="SSF50447">
    <property type="entry name" value="Translation proteins"/>
    <property type="match status" value="2"/>
</dbReference>
<dbReference type="CDD" id="cd03692">
    <property type="entry name" value="mtIF2_IVc"/>
    <property type="match status" value="1"/>
</dbReference>
<proteinExistence type="inferred from homology"/>
<dbReference type="STRING" id="278856.A0A212FBY8"/>
<dbReference type="GO" id="GO:0003924">
    <property type="term" value="F:GTPase activity"/>
    <property type="evidence" value="ECO:0007669"/>
    <property type="project" value="InterPro"/>
</dbReference>
<dbReference type="GO" id="GO:0003743">
    <property type="term" value="F:translation initiation factor activity"/>
    <property type="evidence" value="ECO:0007669"/>
    <property type="project" value="UniProtKB-KW"/>
</dbReference>
<dbReference type="SUPFAM" id="SSF52156">
    <property type="entry name" value="Initiation factor IF2/eIF5b, domain 3"/>
    <property type="match status" value="2"/>
</dbReference>
<dbReference type="InterPro" id="IPR023115">
    <property type="entry name" value="TIF_IF2_dom3"/>
</dbReference>
<dbReference type="GO" id="GO:0005525">
    <property type="term" value="F:GTP binding"/>
    <property type="evidence" value="ECO:0007669"/>
    <property type="project" value="UniProtKB-KW"/>
</dbReference>
<protein>
    <submittedName>
        <fullName evidence="8">Mitochondrial translational initiation factor</fullName>
    </submittedName>
</protein>
<dbReference type="Proteomes" id="UP000007151">
    <property type="component" value="Unassembled WGS sequence"/>
</dbReference>
<dbReference type="AlphaFoldDB" id="A0A212FBY8"/>
<dbReference type="EMBL" id="AGBW02009250">
    <property type="protein sequence ID" value="OWR51259.1"/>
    <property type="molecule type" value="Genomic_DNA"/>
</dbReference>
<organism evidence="8 9">
    <name type="scientific">Danaus plexippus plexippus</name>
    <dbReference type="NCBI Taxonomy" id="278856"/>
    <lineage>
        <taxon>Eukaryota</taxon>
        <taxon>Metazoa</taxon>
        <taxon>Ecdysozoa</taxon>
        <taxon>Arthropoda</taxon>
        <taxon>Hexapoda</taxon>
        <taxon>Insecta</taxon>
        <taxon>Pterygota</taxon>
        <taxon>Neoptera</taxon>
        <taxon>Endopterygota</taxon>
        <taxon>Lepidoptera</taxon>
        <taxon>Glossata</taxon>
        <taxon>Ditrysia</taxon>
        <taxon>Papilionoidea</taxon>
        <taxon>Nymphalidae</taxon>
        <taxon>Danainae</taxon>
        <taxon>Danaini</taxon>
        <taxon>Danaina</taxon>
        <taxon>Danaus</taxon>
        <taxon>Danaus</taxon>
    </lineage>
</organism>
<dbReference type="InterPro" id="IPR005225">
    <property type="entry name" value="Small_GTP-bd"/>
</dbReference>
<evidence type="ECO:0000256" key="6">
    <source>
        <dbReference type="ARBA" id="ARBA00025162"/>
    </source>
</evidence>
<dbReference type="NCBIfam" id="TIGR00231">
    <property type="entry name" value="small_GTP"/>
    <property type="match status" value="1"/>
</dbReference>
<keyword evidence="2 8" id="KW-0396">Initiation factor</keyword>
<dbReference type="FunFam" id="3.40.50.300:FF:000019">
    <property type="entry name" value="Translation initiation factor IF-2"/>
    <property type="match status" value="1"/>
</dbReference>
<dbReference type="InterPro" id="IPR027417">
    <property type="entry name" value="P-loop_NTPase"/>
</dbReference>
<dbReference type="PROSITE" id="PS51722">
    <property type="entry name" value="G_TR_2"/>
    <property type="match status" value="1"/>
</dbReference>
<evidence type="ECO:0000313" key="9">
    <source>
        <dbReference type="Proteomes" id="UP000007151"/>
    </source>
</evidence>
<reference evidence="8 9" key="1">
    <citation type="journal article" date="2011" name="Cell">
        <title>The monarch butterfly genome yields insights into long-distance migration.</title>
        <authorList>
            <person name="Zhan S."/>
            <person name="Merlin C."/>
            <person name="Boore J.L."/>
            <person name="Reppert S.M."/>
        </authorList>
    </citation>
    <scope>NUCLEOTIDE SEQUENCE [LARGE SCALE GENOMIC DNA]</scope>
    <source>
        <strain evidence="8">F-2</strain>
    </source>
</reference>
<dbReference type="InterPro" id="IPR036925">
    <property type="entry name" value="TIF_IF2_dom3_sf"/>
</dbReference>
<keyword evidence="4" id="KW-0648">Protein biosynthesis</keyword>
<keyword evidence="3" id="KW-0547">Nucleotide-binding</keyword>
<dbReference type="KEGG" id="dpl:KGM_214711"/>